<accession>A0A9X0U5D0</accession>
<evidence type="ECO:0000256" key="1">
    <source>
        <dbReference type="ARBA" id="ARBA00022801"/>
    </source>
</evidence>
<dbReference type="PANTHER" id="PTHR43156:SF2">
    <property type="entry name" value="STAGE II SPORULATION PROTEIN E"/>
    <property type="match status" value="1"/>
</dbReference>
<evidence type="ECO:0000313" key="5">
    <source>
        <dbReference type="Proteomes" id="UP000535182"/>
    </source>
</evidence>
<feature type="transmembrane region" description="Helical" evidence="2">
    <location>
        <begin position="235"/>
        <end position="255"/>
    </location>
</feature>
<evidence type="ECO:0000259" key="3">
    <source>
        <dbReference type="SMART" id="SM00331"/>
    </source>
</evidence>
<feature type="transmembrane region" description="Helical" evidence="2">
    <location>
        <begin position="176"/>
        <end position="199"/>
    </location>
</feature>
<feature type="transmembrane region" description="Helical" evidence="2">
    <location>
        <begin position="267"/>
        <end position="290"/>
    </location>
</feature>
<name>A0A9X0U5D0_9BACT</name>
<keyword evidence="2" id="KW-1133">Transmembrane helix</keyword>
<dbReference type="AlphaFoldDB" id="A0A9X0U5D0"/>
<keyword evidence="2" id="KW-0812">Transmembrane</keyword>
<evidence type="ECO:0000256" key="2">
    <source>
        <dbReference type="SAM" id="Phobius"/>
    </source>
</evidence>
<dbReference type="SMART" id="SM00331">
    <property type="entry name" value="PP2C_SIG"/>
    <property type="match status" value="1"/>
</dbReference>
<dbReference type="GO" id="GO:0016791">
    <property type="term" value="F:phosphatase activity"/>
    <property type="evidence" value="ECO:0007669"/>
    <property type="project" value="TreeGrafter"/>
</dbReference>
<sequence length="628" mass="67342">MVALALTPFLAPMSWLNAQSYHLVAPGQCVFRAGDNPRWADPSLDQSQWKPYETWKLTPDEPSLWVRCHIAGATLQSLSHPALQVSASAGYELFLEGTSIGASGNLRTGQFSEARAQTFAVASRNNATPSGDNNVIAVHAVYGNLDASDPIELFVGEQRSLGERYDALVLGAIKKYSFFVIIFGIVGLTGCVVFGLYLNDRSRLEFLLLAIACWCVAIFRIAGACTSFGVPFSSVTYLVIVAIGQASLVVVQPWFMFRLAGRPVPWFTRVAALLGLLTPLEHVSAFLPAAASLHLQAGFAPIYEKLGLCTVLISLSPFFAFAPLFRNRTSSGSEMRAVAICCMAWGTADAVFFTGVFLADNTSLQAAFHRYWEDPLLEARVFTTVTAVIALLALLFRSQRAVAQERALLAGEMQAAREIQGLLVNSTVQVARGLTMEAVFHPAREVGGDFYRCRLLPDGTQRILLGDVSGKGAAAAMTAAMLLGATEGHDNDSPSTLLGHLNHVFKHSGLGGFATCLCLDVRADGQATFANAGQLAPYRNGKELQCDPGLPLGILETVSYSETTLQLAPGDQLTLLSDGILEARSASGELFGFDRTAAISTQSAETIARAAQAFGQDDDITVLTLSRL</sequence>
<dbReference type="PANTHER" id="PTHR43156">
    <property type="entry name" value="STAGE II SPORULATION PROTEIN E-RELATED"/>
    <property type="match status" value="1"/>
</dbReference>
<keyword evidence="2" id="KW-0472">Membrane</keyword>
<keyword evidence="5" id="KW-1185">Reference proteome</keyword>
<organism evidence="4 5">
    <name type="scientific">Tunturiibacter gelidiferens</name>
    <dbReference type="NCBI Taxonomy" id="3069689"/>
    <lineage>
        <taxon>Bacteria</taxon>
        <taxon>Pseudomonadati</taxon>
        <taxon>Acidobacteriota</taxon>
        <taxon>Terriglobia</taxon>
        <taxon>Terriglobales</taxon>
        <taxon>Acidobacteriaceae</taxon>
        <taxon>Tunturiibacter</taxon>
    </lineage>
</organism>
<dbReference type="Proteomes" id="UP000535182">
    <property type="component" value="Unassembled WGS sequence"/>
</dbReference>
<reference evidence="4 5" key="1">
    <citation type="submission" date="2020-08" db="EMBL/GenBank/DDBJ databases">
        <title>Genomic Encyclopedia of Type Strains, Phase IV (KMG-V): Genome sequencing to study the core and pangenomes of soil and plant-associated prokaryotes.</title>
        <authorList>
            <person name="Whitman W."/>
        </authorList>
    </citation>
    <scope>NUCLEOTIDE SEQUENCE [LARGE SCALE GENOMIC DNA]</scope>
    <source>
        <strain evidence="4 5">X5P2</strain>
    </source>
</reference>
<proteinExistence type="predicted"/>
<dbReference type="InterPro" id="IPR052016">
    <property type="entry name" value="Bact_Sigma-Reg"/>
</dbReference>
<feature type="transmembrane region" description="Helical" evidence="2">
    <location>
        <begin position="379"/>
        <end position="396"/>
    </location>
</feature>
<feature type="transmembrane region" description="Helical" evidence="2">
    <location>
        <begin position="302"/>
        <end position="325"/>
    </location>
</feature>
<feature type="transmembrane region" description="Helical" evidence="2">
    <location>
        <begin position="206"/>
        <end position="229"/>
    </location>
</feature>
<keyword evidence="1" id="KW-0378">Hydrolase</keyword>
<protein>
    <recommendedName>
        <fullName evidence="3">PPM-type phosphatase domain-containing protein</fullName>
    </recommendedName>
</protein>
<dbReference type="InterPro" id="IPR036457">
    <property type="entry name" value="PPM-type-like_dom_sf"/>
</dbReference>
<gene>
    <name evidence="4" type="ORF">HDF14_004061</name>
</gene>
<dbReference type="SUPFAM" id="SSF81606">
    <property type="entry name" value="PP2C-like"/>
    <property type="match status" value="1"/>
</dbReference>
<feature type="transmembrane region" description="Helical" evidence="2">
    <location>
        <begin position="337"/>
        <end position="359"/>
    </location>
</feature>
<dbReference type="RefSeq" id="WP_183979878.1">
    <property type="nucleotide sequence ID" value="NZ_JACHEB010000010.1"/>
</dbReference>
<dbReference type="EMBL" id="JACHEB010000010">
    <property type="protein sequence ID" value="MBB5330426.1"/>
    <property type="molecule type" value="Genomic_DNA"/>
</dbReference>
<comment type="caution">
    <text evidence="4">The sequence shown here is derived from an EMBL/GenBank/DDBJ whole genome shotgun (WGS) entry which is preliminary data.</text>
</comment>
<dbReference type="Gene3D" id="3.60.40.10">
    <property type="entry name" value="PPM-type phosphatase domain"/>
    <property type="match status" value="1"/>
</dbReference>
<dbReference type="InterPro" id="IPR001932">
    <property type="entry name" value="PPM-type_phosphatase-like_dom"/>
</dbReference>
<feature type="domain" description="PPM-type phosphatase" evidence="3">
    <location>
        <begin position="431"/>
        <end position="627"/>
    </location>
</feature>
<evidence type="ECO:0000313" key="4">
    <source>
        <dbReference type="EMBL" id="MBB5330426.1"/>
    </source>
</evidence>
<dbReference type="Pfam" id="PF07228">
    <property type="entry name" value="SpoIIE"/>
    <property type="match status" value="1"/>
</dbReference>